<evidence type="ECO:0000313" key="11">
    <source>
        <dbReference type="Proteomes" id="UP000215033"/>
    </source>
</evidence>
<evidence type="ECO:0000256" key="4">
    <source>
        <dbReference type="ARBA" id="ARBA00022729"/>
    </source>
</evidence>
<evidence type="ECO:0000256" key="5">
    <source>
        <dbReference type="ARBA" id="ARBA00023110"/>
    </source>
</evidence>
<name>A0AB38DTC6_9NEIS</name>
<comment type="similarity">
    <text evidence="2">Belongs to the PpiC/parvulin rotamase family.</text>
</comment>
<keyword evidence="5" id="KW-0697">Rotamase</keyword>
<evidence type="ECO:0000256" key="1">
    <source>
        <dbReference type="ARBA" id="ARBA00000971"/>
    </source>
</evidence>
<keyword evidence="10" id="KW-1185">Reference proteome</keyword>
<dbReference type="InterPro" id="IPR050245">
    <property type="entry name" value="PrsA_foldase"/>
</dbReference>
<sequence>MMKQKNLVFLAASVLAAGIAIGKAPEIERSRIDTAVAEELERASFSHQGQLPDADKLRKSVTLQLQTVEILKNEALKLGLDKNPEVQARFKNAEAQFYATQYALHLEQETKVDEAEIRAAYDRQTRAVKIQQVNFASPEEVLQAQQLLLKGLSFDQLMQRYPSPDQVSGFISPDHLPPELAKVISQMSRGQVTREPVQLNGRFYLFKLAASERNPDAPPFEQVKDILIRQAKQYKMQQQIDELLQKHGMPKLGNL</sequence>
<dbReference type="KEGG" id="nzo:SAMEA4504057_2163"/>
<dbReference type="Proteomes" id="UP000193466">
    <property type="component" value="Unassembled WGS sequence"/>
</dbReference>
<feature type="domain" description="PpiC" evidence="7">
    <location>
        <begin position="112"/>
        <end position="225"/>
    </location>
</feature>
<dbReference type="EC" id="5.2.1.8" evidence="3"/>
<protein>
    <recommendedName>
        <fullName evidence="3">peptidylprolyl isomerase</fullName>
        <ecNumber evidence="3">5.2.1.8</ecNumber>
    </recommendedName>
</protein>
<evidence type="ECO:0000313" key="9">
    <source>
        <dbReference type="EMBL" id="SNU80628.1"/>
    </source>
</evidence>
<dbReference type="GO" id="GO:0003755">
    <property type="term" value="F:peptidyl-prolyl cis-trans isomerase activity"/>
    <property type="evidence" value="ECO:0007669"/>
    <property type="project" value="UniProtKB-KW"/>
</dbReference>
<proteinExistence type="inferred from homology"/>
<organism evidence="9 11">
    <name type="scientific">Neisseria zoodegmatis</name>
    <dbReference type="NCBI Taxonomy" id="326523"/>
    <lineage>
        <taxon>Bacteria</taxon>
        <taxon>Pseudomonadati</taxon>
        <taxon>Pseudomonadota</taxon>
        <taxon>Betaproteobacteria</taxon>
        <taxon>Neisseriales</taxon>
        <taxon>Neisseriaceae</taxon>
        <taxon>Neisseria</taxon>
    </lineage>
</organism>
<comment type="catalytic activity">
    <reaction evidence="1">
        <text>[protein]-peptidylproline (omega=180) = [protein]-peptidylproline (omega=0)</text>
        <dbReference type="Rhea" id="RHEA:16237"/>
        <dbReference type="Rhea" id="RHEA-COMP:10747"/>
        <dbReference type="Rhea" id="RHEA-COMP:10748"/>
        <dbReference type="ChEBI" id="CHEBI:83833"/>
        <dbReference type="ChEBI" id="CHEBI:83834"/>
        <dbReference type="EC" id="5.2.1.8"/>
    </reaction>
</comment>
<dbReference type="InterPro" id="IPR000297">
    <property type="entry name" value="PPIase_PpiC"/>
</dbReference>
<keyword evidence="4" id="KW-0732">Signal</keyword>
<keyword evidence="6 9" id="KW-0413">Isomerase</keyword>
<evidence type="ECO:0000313" key="10">
    <source>
        <dbReference type="Proteomes" id="UP000193466"/>
    </source>
</evidence>
<dbReference type="Pfam" id="PF13145">
    <property type="entry name" value="Rotamase_2"/>
    <property type="match status" value="1"/>
</dbReference>
<accession>A0AB38DTC6</accession>
<evidence type="ECO:0000256" key="3">
    <source>
        <dbReference type="ARBA" id="ARBA00013194"/>
    </source>
</evidence>
<dbReference type="Proteomes" id="UP000215033">
    <property type="component" value="Chromosome 1"/>
</dbReference>
<gene>
    <name evidence="8" type="ORF">BWD10_01370</name>
    <name evidence="9" type="ORF">SAMEA4504057_02163</name>
</gene>
<evidence type="ECO:0000259" key="7">
    <source>
        <dbReference type="Pfam" id="PF13145"/>
    </source>
</evidence>
<evidence type="ECO:0000313" key="8">
    <source>
        <dbReference type="EMBL" id="OSI11094.1"/>
    </source>
</evidence>
<evidence type="ECO:0000256" key="2">
    <source>
        <dbReference type="ARBA" id="ARBA00007656"/>
    </source>
</evidence>
<dbReference type="Gene3D" id="3.10.50.40">
    <property type="match status" value="1"/>
</dbReference>
<dbReference type="AlphaFoldDB" id="A0AB38DTC6"/>
<reference evidence="8 10" key="1">
    <citation type="submission" date="2017-01" db="EMBL/GenBank/DDBJ databases">
        <authorList>
            <person name="Wolfgang W.J."/>
            <person name="Cole J."/>
            <person name="Wroblewski D."/>
            <person name="Mcginnis J."/>
            <person name="Musser K.A."/>
        </authorList>
    </citation>
    <scope>NUCLEOTIDE SEQUENCE [LARGE SCALE GENOMIC DNA]</scope>
    <source>
        <strain evidence="8 10">DSM 21643</strain>
    </source>
</reference>
<dbReference type="EMBL" id="LT906434">
    <property type="protein sequence ID" value="SNU80628.1"/>
    <property type="molecule type" value="Genomic_DNA"/>
</dbReference>
<dbReference type="PANTHER" id="PTHR47245:SF1">
    <property type="entry name" value="FOLDASE PROTEIN PRSA"/>
    <property type="match status" value="1"/>
</dbReference>
<dbReference type="RefSeq" id="WP_085362703.1">
    <property type="nucleotide sequence ID" value="NZ_LT906434.1"/>
</dbReference>
<evidence type="ECO:0000256" key="6">
    <source>
        <dbReference type="ARBA" id="ARBA00023235"/>
    </source>
</evidence>
<dbReference type="PANTHER" id="PTHR47245">
    <property type="entry name" value="PEPTIDYLPROLYL ISOMERASE"/>
    <property type="match status" value="1"/>
</dbReference>
<reference evidence="9 11" key="2">
    <citation type="submission" date="2017-06" db="EMBL/GenBank/DDBJ databases">
        <authorList>
            <consortium name="Pathogen Informatics"/>
        </authorList>
    </citation>
    <scope>NUCLEOTIDE SEQUENCE [LARGE SCALE GENOMIC DNA]</scope>
    <source>
        <strain evidence="9 11">NCTC12230</strain>
    </source>
</reference>
<dbReference type="EMBL" id="MTBM01000002">
    <property type="protein sequence ID" value="OSI11094.1"/>
    <property type="molecule type" value="Genomic_DNA"/>
</dbReference>
<dbReference type="SUPFAM" id="SSF54534">
    <property type="entry name" value="FKBP-like"/>
    <property type="match status" value="1"/>
</dbReference>
<dbReference type="InterPro" id="IPR046357">
    <property type="entry name" value="PPIase_dom_sf"/>
</dbReference>